<evidence type="ECO:0000313" key="2">
    <source>
        <dbReference type="Proteomes" id="UP000199514"/>
    </source>
</evidence>
<proteinExistence type="predicted"/>
<dbReference type="EMBL" id="FOLE01000001">
    <property type="protein sequence ID" value="SFB72828.1"/>
    <property type="molecule type" value="Genomic_DNA"/>
</dbReference>
<reference evidence="1 2" key="1">
    <citation type="submission" date="2016-10" db="EMBL/GenBank/DDBJ databases">
        <authorList>
            <person name="de Groot N.N."/>
        </authorList>
    </citation>
    <scope>NUCLEOTIDE SEQUENCE [LARGE SCALE GENOMIC DNA]</scope>
    <source>
        <strain evidence="1 2">DSM 6793</strain>
    </source>
</reference>
<gene>
    <name evidence="1" type="ORF">SAMN05421780_101135</name>
</gene>
<dbReference type="STRING" id="927664.SAMN05421780_101135"/>
<sequence length="146" mass="16902">MLQLTRTTNNAILKSHFLCLFELAMIDDDLAQAERQYLYDIGERHDISREQMHQILFHEPHTPFVMPESKEERIGQVFDLVCMMLADNKLDEREVELCIKLARKLGFAENILSGLVKALITAADDDADHEAVRAELEIYIHYSENI</sequence>
<dbReference type="Proteomes" id="UP000199514">
    <property type="component" value="Unassembled WGS sequence"/>
</dbReference>
<dbReference type="AlphaFoldDB" id="A0A1I1DID7"/>
<organism evidence="1 2">
    <name type="scientific">Flexibacter flexilis DSM 6793</name>
    <dbReference type="NCBI Taxonomy" id="927664"/>
    <lineage>
        <taxon>Bacteria</taxon>
        <taxon>Pseudomonadati</taxon>
        <taxon>Bacteroidota</taxon>
        <taxon>Cytophagia</taxon>
        <taxon>Cytophagales</taxon>
        <taxon>Flexibacteraceae</taxon>
        <taxon>Flexibacter</taxon>
    </lineage>
</organism>
<dbReference type="InterPro" id="IPR029024">
    <property type="entry name" value="TerB-like"/>
</dbReference>
<evidence type="ECO:0008006" key="3">
    <source>
        <dbReference type="Google" id="ProtNLM"/>
    </source>
</evidence>
<accession>A0A1I1DID7</accession>
<protein>
    <recommendedName>
        <fullName evidence="3">Tellurite resistance protein TerB</fullName>
    </recommendedName>
</protein>
<dbReference type="RefSeq" id="WP_143083826.1">
    <property type="nucleotide sequence ID" value="NZ_FOLE01000001.1"/>
</dbReference>
<dbReference type="SUPFAM" id="SSF158682">
    <property type="entry name" value="TerB-like"/>
    <property type="match status" value="1"/>
</dbReference>
<name>A0A1I1DID7_9BACT</name>
<dbReference type="Gene3D" id="1.10.3680.10">
    <property type="entry name" value="TerB-like"/>
    <property type="match status" value="1"/>
</dbReference>
<dbReference type="OrthoDB" id="851603at2"/>
<keyword evidence="2" id="KW-1185">Reference proteome</keyword>
<evidence type="ECO:0000313" key="1">
    <source>
        <dbReference type="EMBL" id="SFB72828.1"/>
    </source>
</evidence>